<dbReference type="SUPFAM" id="SSF64484">
    <property type="entry name" value="beta and beta-prime subunits of DNA dependent RNA-polymerase"/>
    <property type="match status" value="1"/>
</dbReference>
<reference evidence="18" key="2">
    <citation type="journal article" date="2021" name="Appl. Environ. Microbiol.">
        <title>Adaptability of a Caproate-Producing Bacterium Contributes to Its Dominance in an Anaerobic Fermentation System.</title>
        <authorList>
            <person name="Wang H."/>
            <person name="Gu Y."/>
            <person name="Zhou W."/>
            <person name="Zhao D."/>
            <person name="Qiao Z."/>
            <person name="Zheng J."/>
            <person name="Gao J."/>
            <person name="Chen X."/>
            <person name="Ren C."/>
            <person name="Xu Y."/>
        </authorList>
    </citation>
    <scope>NUCLEOTIDE SEQUENCE</scope>
    <source>
        <strain evidence="18">JNU-WLY1368</strain>
    </source>
</reference>
<dbReference type="InterPro" id="IPR007645">
    <property type="entry name" value="RNA_pol_Rpb2_3"/>
</dbReference>
<dbReference type="FunFam" id="3.90.1800.10:FF:000001">
    <property type="entry name" value="DNA-directed RNA polymerase subunit beta"/>
    <property type="match status" value="1"/>
</dbReference>
<dbReference type="GO" id="GO:0006351">
    <property type="term" value="P:DNA-templated transcription"/>
    <property type="evidence" value="ECO:0007669"/>
    <property type="project" value="UniProtKB-UniRule"/>
</dbReference>
<feature type="domain" description="DNA-directed RNA polymerase beta subunit external 1" evidence="16">
    <location>
        <begin position="573"/>
        <end position="640"/>
    </location>
</feature>
<dbReference type="PROSITE" id="PS01166">
    <property type="entry name" value="RNA_POL_BETA"/>
    <property type="match status" value="1"/>
</dbReference>
<protein>
    <recommendedName>
        <fullName evidence="7 9">DNA-directed RNA polymerase subunit beta</fullName>
        <shortName evidence="7">RNAP subunit beta</shortName>
        <ecNumber evidence="7 9">2.7.7.6</ecNumber>
    </recommendedName>
    <alternativeName>
        <fullName evidence="7">RNA polymerase subunit beta</fullName>
    </alternativeName>
    <alternativeName>
        <fullName evidence="7">Transcriptase subunit beta</fullName>
    </alternativeName>
</protein>
<accession>A0A859DVT2</accession>
<dbReference type="InterPro" id="IPR007641">
    <property type="entry name" value="RNA_pol_Rpb2_7"/>
</dbReference>
<dbReference type="InterPro" id="IPR042107">
    <property type="entry name" value="DNA-dir_RNA_pol_bsu_ext_1_sf"/>
</dbReference>
<comment type="catalytic activity">
    <reaction evidence="6 7 9">
        <text>RNA(n) + a ribonucleoside 5'-triphosphate = RNA(n+1) + diphosphate</text>
        <dbReference type="Rhea" id="RHEA:21248"/>
        <dbReference type="Rhea" id="RHEA-COMP:14527"/>
        <dbReference type="Rhea" id="RHEA-COMP:17342"/>
        <dbReference type="ChEBI" id="CHEBI:33019"/>
        <dbReference type="ChEBI" id="CHEBI:61557"/>
        <dbReference type="ChEBI" id="CHEBI:140395"/>
        <dbReference type="EC" id="2.7.7.6"/>
    </reaction>
</comment>
<dbReference type="Gene3D" id="3.90.1100.10">
    <property type="match status" value="1"/>
</dbReference>
<dbReference type="Pfam" id="PF00562">
    <property type="entry name" value="RNA_pol_Rpb2_6"/>
    <property type="match status" value="1"/>
</dbReference>
<evidence type="ECO:0000259" key="11">
    <source>
        <dbReference type="Pfam" id="PF00562"/>
    </source>
</evidence>
<dbReference type="PANTHER" id="PTHR20856">
    <property type="entry name" value="DNA-DIRECTED RNA POLYMERASE I SUBUNIT 2"/>
    <property type="match status" value="1"/>
</dbReference>
<dbReference type="InterPro" id="IPR007121">
    <property type="entry name" value="RNA_pol_bsu_CS"/>
</dbReference>
<comment type="subunit">
    <text evidence="7 9">The RNAP catalytic core consists of 2 alpha, 1 beta, 1 beta' and 1 omega subunit. When a sigma factor is associated with the core the holoenzyme is formed, which can initiate transcription.</text>
</comment>
<dbReference type="EMBL" id="CP046161">
    <property type="protein sequence ID" value="QKO30554.1"/>
    <property type="molecule type" value="Genomic_DNA"/>
</dbReference>
<keyword evidence="4 7" id="KW-0548">Nucleotidyltransferase</keyword>
<dbReference type="GO" id="GO:0000428">
    <property type="term" value="C:DNA-directed RNA polymerase complex"/>
    <property type="evidence" value="ECO:0007669"/>
    <property type="project" value="UniProtKB-KW"/>
</dbReference>
<dbReference type="Proteomes" id="UP000501316">
    <property type="component" value="Chromosome"/>
</dbReference>
<evidence type="ECO:0000256" key="6">
    <source>
        <dbReference type="ARBA" id="ARBA00048552"/>
    </source>
</evidence>
<comment type="similarity">
    <text evidence="7 8">Belongs to the RNA polymerase beta chain family.</text>
</comment>
<evidence type="ECO:0000259" key="15">
    <source>
        <dbReference type="Pfam" id="PF04565"/>
    </source>
</evidence>
<feature type="domain" description="RNA polymerase beta subunit protrusion" evidence="14">
    <location>
        <begin position="28"/>
        <end position="480"/>
    </location>
</feature>
<evidence type="ECO:0000313" key="19">
    <source>
        <dbReference type="Proteomes" id="UP000501316"/>
    </source>
</evidence>
<dbReference type="GO" id="GO:0032549">
    <property type="term" value="F:ribonucleoside binding"/>
    <property type="evidence" value="ECO:0007669"/>
    <property type="project" value="InterPro"/>
</dbReference>
<evidence type="ECO:0000313" key="18">
    <source>
        <dbReference type="EMBL" id="QKO30554.1"/>
    </source>
</evidence>
<keyword evidence="3 7" id="KW-0808">Transferase</keyword>
<keyword evidence="5 7" id="KW-0804">Transcription</keyword>
<dbReference type="Pfam" id="PF04563">
    <property type="entry name" value="RNA_pol_Rpb2_1"/>
    <property type="match status" value="1"/>
</dbReference>
<evidence type="ECO:0000259" key="12">
    <source>
        <dbReference type="Pfam" id="PF04560"/>
    </source>
</evidence>
<proteinExistence type="inferred from homology"/>
<dbReference type="InterPro" id="IPR007120">
    <property type="entry name" value="DNA-dir_RNAP_su2_dom"/>
</dbReference>
<sequence length="1248" mass="139544">MVNVKPVKVGKNTRMSFSKIDEVLPMPNLIEIQKNSYEWFLNEGLQEVFKDVSGITDYTGNLVLDFVDYKLDVEHPNYTVKECKERDATYAAPLRVKARLLNKETGEIKESDVFMGDFPLMTESGTFVINGAERVIVSQLVRSPGVYYKMEYDKTGKELYSTTVIPNRGAWLEYENDANDVFYVRIDKNRKLPVTIFIRSLGLGTEQEIRDYFGYSPLLEATLEKDPCKNTEEALFEVYKKLRPSEPPTLESAQSHLNSLFFDSRRYDLSRVGRYKYNKKLNLAGRITGQVLSRPVINPSTGELMAEAGNVVSHEQARQMDDAGVSAVYVTVNEREAKVISNGMVDISKFVDFDAEKECGIQERVRYSVLAELVEQAGGDEDTLKDLLRTHVEELVPKHIIIDDIFASISYMCNLQEGLGTIDDIDHLGNRRIRSVGELLQNQVRIGFSRLERVIRERMTLQSQDLEALTPHSLINIRPVVAAIKEFFGSSPLSQFMDQTNPLAELTHKRRLSALGPGGLSRDRAGFEVRDVHYSHYGRMCPIETPEGPNIGLISYLATFARINKYGFIEAPYRRVDKETGVVTRDVVYMTADVEDNYIVAQANEPLDEEGHFKNAKVNGRHRDQFVVVEREKVDYMDVSPRMVVSVATAMIPFLENDDTNRALMGSNMQRQAVPLIKTDSPIVGTGMEYKAGVDSGACVLCKRAGVVHSVSADEVRVDADEGGTDVYPIIKFLRSNSGTCFNQVPVVERNDRVNVGDVIADGPATKDGEISLGRNVLIGFMTWEGYNYEDAVLISEKVVRDDMFTSIHIEEHETEARDTKLGPEEITRDIPNVSEEMLRDLDDNGIIRVGAEVHADDILVGKVTPKGETELTAEDRLLRAIFGEKAREVRDTSLRVPHGEYGIVVDVKVFTRENSRDELSPGVNKVVRCYIAQKRKISVGDKMAGRHGNKGVVSRILPVEDMPYLPDGTPLDIVLNPLGVPSRMNIGQVLEVHLGMAAKALGWKVMTPVFDGAHEEDIRELFQKAGIAEDGKFQLRDGRTGERFDNRVTVGIMYYLKLHHLVDDKMHARSTGPYSLVTQQPLGGKAQFGGQRFGEMEVWALEAYGAAYTLQEILTVKSDDVVGRVKTYEAIVKGQNIPKPGIPESFKVLIKELQSLCLDMKVLDKDNNEIDLRQTFDDDDDAGFAPNESNFDEPNVADNLEGYTVDDADKALYDGPDNYEASADTANTDNPDTDGPDGSLDNTDSAD</sequence>
<reference evidence="19 20" key="1">
    <citation type="submission" date="2019-11" db="EMBL/GenBank/DDBJ databases">
        <authorList>
            <person name="Ren C."/>
            <person name="Wang H."/>
            <person name="Xu Y."/>
        </authorList>
    </citation>
    <scope>NUCLEOTIDE SEQUENCE [LARGE SCALE GENOMIC DNA]</scope>
    <source>
        <strain evidence="20">JNU-WLY1368</strain>
        <strain evidence="17 19">LBM 19010</strain>
    </source>
</reference>
<evidence type="ECO:0000259" key="16">
    <source>
        <dbReference type="Pfam" id="PF10385"/>
    </source>
</evidence>
<evidence type="ECO:0000259" key="13">
    <source>
        <dbReference type="Pfam" id="PF04561"/>
    </source>
</evidence>
<feature type="domain" description="RNA polymerase Rpb2" evidence="13">
    <location>
        <begin position="384"/>
        <end position="434"/>
    </location>
</feature>
<dbReference type="NCBIfam" id="TIGR02013">
    <property type="entry name" value="rpoB"/>
    <property type="match status" value="1"/>
</dbReference>
<dbReference type="InterPro" id="IPR019462">
    <property type="entry name" value="DNA-dir_RNA_pol_bsu_external_1"/>
</dbReference>
<dbReference type="Gene3D" id="2.40.270.10">
    <property type="entry name" value="DNA-directed RNA polymerase, subunit 2, domain 6"/>
    <property type="match status" value="1"/>
</dbReference>
<dbReference type="GO" id="GO:0003677">
    <property type="term" value="F:DNA binding"/>
    <property type="evidence" value="ECO:0007669"/>
    <property type="project" value="UniProtKB-UniRule"/>
</dbReference>
<dbReference type="EC" id="2.7.7.6" evidence="7 9"/>
<gene>
    <name evidence="7 17" type="primary">rpoB</name>
    <name evidence="17" type="ORF">GJQ69_08060</name>
    <name evidence="18" type="ORF">GKP14_05745</name>
</gene>
<dbReference type="Pfam" id="PF04560">
    <property type="entry name" value="RNA_pol_Rpb2_7"/>
    <property type="match status" value="1"/>
</dbReference>
<evidence type="ECO:0000256" key="1">
    <source>
        <dbReference type="ARBA" id="ARBA00004026"/>
    </source>
</evidence>
<keyword evidence="20" id="KW-1185">Reference proteome</keyword>
<dbReference type="KEGG" id="clf:GJQ69_08060"/>
<dbReference type="Pfam" id="PF04565">
    <property type="entry name" value="RNA_pol_Rpb2_3"/>
    <property type="match status" value="1"/>
</dbReference>
<dbReference type="Gene3D" id="2.30.150.10">
    <property type="entry name" value="DNA-directed RNA polymerase, beta subunit, external 1 domain"/>
    <property type="match status" value="1"/>
</dbReference>
<feature type="domain" description="RNA polymerase Rpb2" evidence="12">
    <location>
        <begin position="1090"/>
        <end position="1165"/>
    </location>
</feature>
<dbReference type="CDD" id="cd00653">
    <property type="entry name" value="RNA_pol_B_RPB2"/>
    <property type="match status" value="1"/>
</dbReference>
<dbReference type="EMBL" id="CP046051">
    <property type="protein sequence ID" value="QKN24433.1"/>
    <property type="molecule type" value="Genomic_DNA"/>
</dbReference>
<dbReference type="InterPro" id="IPR037033">
    <property type="entry name" value="DNA-dir_RNAP_su2_hyb_sf"/>
</dbReference>
<dbReference type="RefSeq" id="WP_174193481.1">
    <property type="nucleotide sequence ID" value="NZ_CP046051.1"/>
</dbReference>
<dbReference type="Proteomes" id="UP000509623">
    <property type="component" value="Chromosome"/>
</dbReference>
<dbReference type="Pfam" id="PF10385">
    <property type="entry name" value="RNA_pol_Rpb2_45"/>
    <property type="match status" value="1"/>
</dbReference>
<evidence type="ECO:0000256" key="7">
    <source>
        <dbReference type="HAMAP-Rule" id="MF_01321"/>
    </source>
</evidence>
<evidence type="ECO:0000256" key="3">
    <source>
        <dbReference type="ARBA" id="ARBA00022679"/>
    </source>
</evidence>
<dbReference type="InterPro" id="IPR015712">
    <property type="entry name" value="DNA-dir_RNA_pol_su2"/>
</dbReference>
<dbReference type="InterPro" id="IPR007644">
    <property type="entry name" value="RNA_pol_bsu_protrusion"/>
</dbReference>
<evidence type="ECO:0000256" key="2">
    <source>
        <dbReference type="ARBA" id="ARBA00022478"/>
    </source>
</evidence>
<dbReference type="InterPro" id="IPR010243">
    <property type="entry name" value="RNA_pol_bsu_bac"/>
</dbReference>
<feature type="compositionally biased region" description="Low complexity" evidence="10">
    <location>
        <begin position="1222"/>
        <end position="1231"/>
    </location>
</feature>
<organism evidence="17 19">
    <name type="scientific">Caproicibacterium lactatifermentans</name>
    <dbReference type="NCBI Taxonomy" id="2666138"/>
    <lineage>
        <taxon>Bacteria</taxon>
        <taxon>Bacillati</taxon>
        <taxon>Bacillota</taxon>
        <taxon>Clostridia</taxon>
        <taxon>Eubacteriales</taxon>
        <taxon>Oscillospiraceae</taxon>
        <taxon>Caproicibacterium</taxon>
    </lineage>
</organism>
<evidence type="ECO:0000259" key="14">
    <source>
        <dbReference type="Pfam" id="PF04563"/>
    </source>
</evidence>
<evidence type="ECO:0000256" key="9">
    <source>
        <dbReference type="RuleBase" id="RU363031"/>
    </source>
</evidence>
<dbReference type="Gene3D" id="3.90.1110.10">
    <property type="entry name" value="RNA polymerase Rpb2, domain 2"/>
    <property type="match status" value="1"/>
</dbReference>
<name>A0A859DVT2_9FIRM</name>
<feature type="region of interest" description="Disordered" evidence="10">
    <location>
        <begin position="1175"/>
        <end position="1248"/>
    </location>
</feature>
<evidence type="ECO:0000256" key="5">
    <source>
        <dbReference type="ARBA" id="ARBA00023163"/>
    </source>
</evidence>
<dbReference type="Gene3D" id="3.90.1800.10">
    <property type="entry name" value="RNA polymerase alpha subunit dimerisation domain"/>
    <property type="match status" value="1"/>
</dbReference>
<dbReference type="InterPro" id="IPR007642">
    <property type="entry name" value="RNA_pol_Rpb2_2"/>
</dbReference>
<feature type="domain" description="RNA polymerase Rpb2" evidence="15">
    <location>
        <begin position="495"/>
        <end position="563"/>
    </location>
</feature>
<evidence type="ECO:0000313" key="17">
    <source>
        <dbReference type="EMBL" id="QKN24433.1"/>
    </source>
</evidence>
<dbReference type="NCBIfam" id="NF001616">
    <property type="entry name" value="PRK00405.1"/>
    <property type="match status" value="1"/>
</dbReference>
<feature type="domain" description="DNA-directed RNA polymerase subunit 2 hybrid-binding" evidence="11">
    <location>
        <begin position="702"/>
        <end position="1088"/>
    </location>
</feature>
<comment type="function">
    <text evidence="1 7 9">DNA-dependent RNA polymerase catalyzes the transcription of DNA into RNA using the four ribonucleoside triphosphates as substrates.</text>
</comment>
<dbReference type="GO" id="GO:0003899">
    <property type="term" value="F:DNA-directed RNA polymerase activity"/>
    <property type="evidence" value="ECO:0007669"/>
    <property type="project" value="UniProtKB-UniRule"/>
</dbReference>
<evidence type="ECO:0000256" key="8">
    <source>
        <dbReference type="RuleBase" id="RU000434"/>
    </source>
</evidence>
<dbReference type="AlphaFoldDB" id="A0A859DVT2"/>
<keyword evidence="2 7" id="KW-0240">DNA-directed RNA polymerase</keyword>
<dbReference type="Gene3D" id="2.40.50.100">
    <property type="match status" value="1"/>
</dbReference>
<evidence type="ECO:0000256" key="4">
    <source>
        <dbReference type="ARBA" id="ARBA00022695"/>
    </source>
</evidence>
<dbReference type="InterPro" id="IPR037034">
    <property type="entry name" value="RNA_pol_Rpb2_2_sf"/>
</dbReference>
<dbReference type="Pfam" id="PF04561">
    <property type="entry name" value="RNA_pol_Rpb2_2"/>
    <property type="match status" value="2"/>
</dbReference>
<evidence type="ECO:0000313" key="20">
    <source>
        <dbReference type="Proteomes" id="UP000509623"/>
    </source>
</evidence>
<dbReference type="HAMAP" id="MF_01321">
    <property type="entry name" value="RNApol_bact_RpoB"/>
    <property type="match status" value="1"/>
</dbReference>
<dbReference type="Gene3D" id="2.40.50.150">
    <property type="match status" value="1"/>
</dbReference>
<feature type="domain" description="RNA polymerase Rpb2" evidence="13">
    <location>
        <begin position="142"/>
        <end position="285"/>
    </location>
</feature>
<dbReference type="InterPro" id="IPR014724">
    <property type="entry name" value="RNA_pol_RPB2_OB-fold"/>
</dbReference>
<evidence type="ECO:0000256" key="10">
    <source>
        <dbReference type="SAM" id="MobiDB-lite"/>
    </source>
</evidence>
<reference evidence="18" key="3">
    <citation type="journal article" date="2022" name="Int. J. Syst. Evol. Microbiol.">
        <title>Caproicibacterium lactatifermentans sp. nov., isolated from pit clay used for the production of Chinese strong aroma-type liquor.</title>
        <authorList>
            <person name="Wang H."/>
            <person name="Gu Y."/>
            <person name="Zhao D."/>
            <person name="Qiao Z."/>
            <person name="Zheng J."/>
            <person name="Gao J."/>
            <person name="Ren C."/>
            <person name="Xu Y."/>
        </authorList>
    </citation>
    <scope>NUCLEOTIDE SEQUENCE</scope>
    <source>
        <strain evidence="18">JNU-WLY1368</strain>
    </source>
</reference>